<keyword evidence="2" id="KW-0732">Signal</keyword>
<accession>A0ABR9TCF8</accession>
<evidence type="ECO:0000256" key="1">
    <source>
        <dbReference type="SAM" id="MobiDB-lite"/>
    </source>
</evidence>
<proteinExistence type="predicted"/>
<reference evidence="3 4" key="1">
    <citation type="submission" date="2018-02" db="EMBL/GenBank/DDBJ databases">
        <title>Sphingobacterium KA21.</title>
        <authorList>
            <person name="Vasarhelyi B.M."/>
            <person name="Deshmukh S."/>
            <person name="Balint B."/>
            <person name="Kukolya J."/>
        </authorList>
    </citation>
    <scope>NUCLEOTIDE SEQUENCE [LARGE SCALE GENOMIC DNA]</scope>
    <source>
        <strain evidence="3 4">Ka21</strain>
    </source>
</reference>
<name>A0ABR9TCF8_9SPHI</name>
<dbReference type="RefSeq" id="WP_196941130.1">
    <property type="nucleotide sequence ID" value="NZ_MU158693.1"/>
</dbReference>
<keyword evidence="4" id="KW-1185">Reference proteome</keyword>
<comment type="caution">
    <text evidence="3">The sequence shown here is derived from an EMBL/GenBank/DDBJ whole genome shotgun (WGS) entry which is preliminary data.</text>
</comment>
<evidence type="ECO:0000256" key="2">
    <source>
        <dbReference type="SAM" id="SignalP"/>
    </source>
</evidence>
<gene>
    <name evidence="3" type="ORF">C4F40_19835</name>
</gene>
<protein>
    <submittedName>
        <fullName evidence="3">Uncharacterized protein</fullName>
    </submittedName>
</protein>
<sequence length="134" mass="14547">MKTKIANSLRALSVLFFMGLFFTAQAGEIDPPKKSTKEVTEVKNDKGVSTKIVLKAQTSYKWFQISGTYDLSDPVMQSDAIYLGEGTTPPLGENCGTDNAHQCVSGFASNQVNPSTNQLINDDQAPQATPRTKD</sequence>
<feature type="chain" id="PRO_5046508442" evidence="2">
    <location>
        <begin position="27"/>
        <end position="134"/>
    </location>
</feature>
<feature type="region of interest" description="Disordered" evidence="1">
    <location>
        <begin position="113"/>
        <end position="134"/>
    </location>
</feature>
<evidence type="ECO:0000313" key="4">
    <source>
        <dbReference type="Proteomes" id="UP000618319"/>
    </source>
</evidence>
<evidence type="ECO:0000313" key="3">
    <source>
        <dbReference type="EMBL" id="MBE8722976.1"/>
    </source>
</evidence>
<feature type="signal peptide" evidence="2">
    <location>
        <begin position="1"/>
        <end position="26"/>
    </location>
</feature>
<dbReference type="Proteomes" id="UP000618319">
    <property type="component" value="Unassembled WGS sequence"/>
</dbReference>
<organism evidence="3 4">
    <name type="scientific">Sphingobacterium pedocola</name>
    <dbReference type="NCBI Taxonomy" id="2082722"/>
    <lineage>
        <taxon>Bacteria</taxon>
        <taxon>Pseudomonadati</taxon>
        <taxon>Bacteroidota</taxon>
        <taxon>Sphingobacteriia</taxon>
        <taxon>Sphingobacteriales</taxon>
        <taxon>Sphingobacteriaceae</taxon>
        <taxon>Sphingobacterium</taxon>
    </lineage>
</organism>
<dbReference type="EMBL" id="PSKQ01000026">
    <property type="protein sequence ID" value="MBE8722976.1"/>
    <property type="molecule type" value="Genomic_DNA"/>
</dbReference>